<name>A0A512JBQ2_9HYPH</name>
<evidence type="ECO:0000313" key="3">
    <source>
        <dbReference type="Proteomes" id="UP000321960"/>
    </source>
</evidence>
<reference evidence="2" key="1">
    <citation type="journal article" date="2014" name="Int. J. Syst. Evol. Microbiol.">
        <title>Complete genome of a new Firmicutes species belonging to the dominant human colonic microbiota ('Ruminococcus bicirculans') reveals two chromosomes and a selective capacity to utilize plant glucans.</title>
        <authorList>
            <consortium name="NISC Comparative Sequencing Program"/>
            <person name="Wegmann U."/>
            <person name="Louis P."/>
            <person name="Goesmann A."/>
            <person name="Henrissat B."/>
            <person name="Duncan S.H."/>
            <person name="Flint H.J."/>
        </authorList>
    </citation>
    <scope>NUCLEOTIDE SEQUENCE</scope>
    <source>
        <strain evidence="2">NBRC 107715</strain>
    </source>
</reference>
<reference evidence="4" key="2">
    <citation type="journal article" date="2019" name="Int. J. Syst. Evol. Microbiol.">
        <title>The Global Catalogue of Microorganisms (GCM) 10K type strain sequencing project: providing services to taxonomists for standard genome sequencing and annotation.</title>
        <authorList>
            <consortium name="The Broad Institute Genomics Platform"/>
            <consortium name="The Broad Institute Genome Sequencing Center for Infectious Disease"/>
            <person name="Wu L."/>
            <person name="Ma J."/>
        </authorList>
    </citation>
    <scope>NUCLEOTIDE SEQUENCE [LARGE SCALE GENOMIC DNA]</scope>
    <source>
        <strain evidence="4">NBRC 107715</strain>
    </source>
</reference>
<protein>
    <submittedName>
        <fullName evidence="1">Uncharacterized protein</fullName>
    </submittedName>
</protein>
<dbReference type="AlphaFoldDB" id="A0A512JBQ2"/>
<evidence type="ECO:0000313" key="4">
    <source>
        <dbReference type="Proteomes" id="UP001156856"/>
    </source>
</evidence>
<dbReference type="OrthoDB" id="7996603at2"/>
<dbReference type="Proteomes" id="UP001156856">
    <property type="component" value="Unassembled WGS sequence"/>
</dbReference>
<comment type="caution">
    <text evidence="1">The sequence shown here is derived from an EMBL/GenBank/DDBJ whole genome shotgun (WGS) entry which is preliminary data.</text>
</comment>
<dbReference type="EMBL" id="BJZU01000151">
    <property type="protein sequence ID" value="GEP07404.1"/>
    <property type="molecule type" value="Genomic_DNA"/>
</dbReference>
<keyword evidence="4" id="KW-1185">Reference proteome</keyword>
<dbReference type="Proteomes" id="UP000321960">
    <property type="component" value="Unassembled WGS sequence"/>
</dbReference>
<reference evidence="2" key="4">
    <citation type="submission" date="2023-01" db="EMBL/GenBank/DDBJ databases">
        <title>Draft genome sequence of Methylobacterium oxalidis strain NBRC 107715.</title>
        <authorList>
            <person name="Sun Q."/>
            <person name="Mori K."/>
        </authorList>
    </citation>
    <scope>NUCLEOTIDE SEQUENCE</scope>
    <source>
        <strain evidence="2">NBRC 107715</strain>
    </source>
</reference>
<organism evidence="1 3">
    <name type="scientific">Methylobacterium oxalidis</name>
    <dbReference type="NCBI Taxonomy" id="944322"/>
    <lineage>
        <taxon>Bacteria</taxon>
        <taxon>Pseudomonadati</taxon>
        <taxon>Pseudomonadota</taxon>
        <taxon>Alphaproteobacteria</taxon>
        <taxon>Hyphomicrobiales</taxon>
        <taxon>Methylobacteriaceae</taxon>
        <taxon>Methylobacterium</taxon>
    </lineage>
</organism>
<evidence type="ECO:0000313" key="1">
    <source>
        <dbReference type="EMBL" id="GEP07404.1"/>
    </source>
</evidence>
<dbReference type="EMBL" id="BSPK01000116">
    <property type="protein sequence ID" value="GLS67650.1"/>
    <property type="molecule type" value="Genomic_DNA"/>
</dbReference>
<evidence type="ECO:0000313" key="2">
    <source>
        <dbReference type="EMBL" id="GLS67650.1"/>
    </source>
</evidence>
<proteinExistence type="predicted"/>
<gene>
    <name evidence="2" type="ORF">GCM10007888_60350</name>
    <name evidence="1" type="ORF">MOX02_54420</name>
</gene>
<sequence>MTDALPWREITTDDYHHDRAFPDLDPVRAWIASEARVKELLQEQHDGRCRLRLVMREAVDLRRHPMANPRWVYDYNIGQGIVTMAEEIVIEFRNGRREVVPVHREPKGQVQGAGWSGGRR</sequence>
<accession>A0A512JBQ2</accession>
<dbReference type="RefSeq" id="WP_147028861.1">
    <property type="nucleotide sequence ID" value="NZ_BJZU01000151.1"/>
</dbReference>
<reference evidence="1 3" key="3">
    <citation type="submission" date="2019-07" db="EMBL/GenBank/DDBJ databases">
        <title>Whole genome shotgun sequence of Methylobacterium oxalidis NBRC 107715.</title>
        <authorList>
            <person name="Hosoyama A."/>
            <person name="Uohara A."/>
            <person name="Ohji S."/>
            <person name="Ichikawa N."/>
        </authorList>
    </citation>
    <scope>NUCLEOTIDE SEQUENCE [LARGE SCALE GENOMIC DNA]</scope>
    <source>
        <strain evidence="1 3">NBRC 107715</strain>
    </source>
</reference>